<dbReference type="InterPro" id="IPR053781">
    <property type="entry name" value="F-box_AtFBL13-like"/>
</dbReference>
<dbReference type="AlphaFoldDB" id="A0A5E4EV08"/>
<dbReference type="InterPro" id="IPR055411">
    <property type="entry name" value="LRR_FXL15/At3g58940/PEG3-like"/>
</dbReference>
<dbReference type="Pfam" id="PF00646">
    <property type="entry name" value="F-box"/>
    <property type="match status" value="1"/>
</dbReference>
<dbReference type="InterPro" id="IPR032675">
    <property type="entry name" value="LRR_dom_sf"/>
</dbReference>
<evidence type="ECO:0000259" key="1">
    <source>
        <dbReference type="PROSITE" id="PS50181"/>
    </source>
</evidence>
<feature type="domain" description="F-box" evidence="1">
    <location>
        <begin position="22"/>
        <end position="70"/>
    </location>
</feature>
<dbReference type="Pfam" id="PF24758">
    <property type="entry name" value="LRR_At5g56370"/>
    <property type="match status" value="1"/>
</dbReference>
<dbReference type="CDD" id="cd22160">
    <property type="entry name" value="F-box_AtFBL13-like"/>
    <property type="match status" value="1"/>
</dbReference>
<dbReference type="SUPFAM" id="SSF81383">
    <property type="entry name" value="F-box domain"/>
    <property type="match status" value="1"/>
</dbReference>
<dbReference type="Proteomes" id="UP000327085">
    <property type="component" value="Chromosome 4"/>
</dbReference>
<dbReference type="Gramene" id="VVA18970">
    <property type="protein sequence ID" value="VVA18970"/>
    <property type="gene ID" value="Prudul26B020303"/>
</dbReference>
<protein>
    <submittedName>
        <fullName evidence="2">PREDICTED: F-box/LRR-repeat</fullName>
    </submittedName>
</protein>
<dbReference type="InParanoid" id="A0A5E4EV08"/>
<gene>
    <name evidence="2" type="ORF">ALMOND_2B020303</name>
</gene>
<dbReference type="FunCoup" id="A0A5E4EV08">
    <property type="interactions" value="3042"/>
</dbReference>
<proteinExistence type="predicted"/>
<dbReference type="InterPro" id="IPR050232">
    <property type="entry name" value="FBL13/AtMIF1-like"/>
</dbReference>
<name>A0A5E4EV08_PRUDU</name>
<dbReference type="InterPro" id="IPR006566">
    <property type="entry name" value="FBD"/>
</dbReference>
<dbReference type="PANTHER" id="PTHR31900:SF34">
    <property type="entry name" value="EMB|CAB62440.1-RELATED"/>
    <property type="match status" value="1"/>
</dbReference>
<evidence type="ECO:0000313" key="3">
    <source>
        <dbReference type="Proteomes" id="UP000327085"/>
    </source>
</evidence>
<evidence type="ECO:0000313" key="2">
    <source>
        <dbReference type="EMBL" id="VVA18970.1"/>
    </source>
</evidence>
<dbReference type="Pfam" id="PF08387">
    <property type="entry name" value="FBD"/>
    <property type="match status" value="1"/>
</dbReference>
<dbReference type="SMART" id="SM00579">
    <property type="entry name" value="FBD"/>
    <property type="match status" value="1"/>
</dbReference>
<dbReference type="PANTHER" id="PTHR31900">
    <property type="entry name" value="F-BOX/RNI SUPERFAMILY PROTEIN-RELATED"/>
    <property type="match status" value="1"/>
</dbReference>
<dbReference type="EMBL" id="CABIKO010000033">
    <property type="protein sequence ID" value="VVA18970.1"/>
    <property type="molecule type" value="Genomic_DNA"/>
</dbReference>
<dbReference type="PROSITE" id="PS50181">
    <property type="entry name" value="FBOX"/>
    <property type="match status" value="1"/>
</dbReference>
<dbReference type="InterPro" id="IPR036047">
    <property type="entry name" value="F-box-like_dom_sf"/>
</dbReference>
<accession>A0A5E4EV08</accession>
<dbReference type="OMA" id="HMILGED"/>
<organism evidence="2 3">
    <name type="scientific">Prunus dulcis</name>
    <name type="common">Almond</name>
    <name type="synonym">Amygdalus dulcis</name>
    <dbReference type="NCBI Taxonomy" id="3755"/>
    <lineage>
        <taxon>Eukaryota</taxon>
        <taxon>Viridiplantae</taxon>
        <taxon>Streptophyta</taxon>
        <taxon>Embryophyta</taxon>
        <taxon>Tracheophyta</taxon>
        <taxon>Spermatophyta</taxon>
        <taxon>Magnoliopsida</taxon>
        <taxon>eudicotyledons</taxon>
        <taxon>Gunneridae</taxon>
        <taxon>Pentapetalae</taxon>
        <taxon>rosids</taxon>
        <taxon>fabids</taxon>
        <taxon>Rosales</taxon>
        <taxon>Rosaceae</taxon>
        <taxon>Amygdaloideae</taxon>
        <taxon>Amygdaleae</taxon>
        <taxon>Prunus</taxon>
    </lineage>
</organism>
<dbReference type="Gene3D" id="1.20.1280.50">
    <property type="match status" value="1"/>
</dbReference>
<dbReference type="Gene3D" id="3.80.10.10">
    <property type="entry name" value="Ribonuclease Inhibitor"/>
    <property type="match status" value="1"/>
</dbReference>
<sequence>MGSSQSKPLILAKKPKPQAVVTDRISELPDAVLCHILSFLPTKLAVRTSILSTRWKNIWASVHNLDFDDEYDPWIERDDSFSMFVDRVLSFRDSADIHKFRLHCSGVKDFSRIDGWIRTAIDRNAVEFDLRVYSYSDFQIFELPQSLFMSKTLVVLKLNSDCLRYVPPKSGCFPSLKFLHVTGDYPADESIEKLFYCCPVLEDLTIDGVVRHDADVYISAPELKTLRISLSGEDFSPQNSFSINAPKLEKLYVMENGLSNYIVKNPKSLVKAIVNLYSHYSCSHRDFSKFSSALLAGISNVKYLSLSAHLLKACSVPAFDNLSELKLVLHNCDNWELLTELLKRSPNLEYLVLEHNEVACTIYSDDEEYFAEYFDHEWNTPETVPVCLSAHLKSITIRGFKGDSDEMEAAKYLLEKGKVLNKVTIYAGDLLCRREELDKELELIRRGSRTCRVEFF</sequence>
<dbReference type="SUPFAM" id="SSF52058">
    <property type="entry name" value="L domain-like"/>
    <property type="match status" value="1"/>
</dbReference>
<dbReference type="InterPro" id="IPR001810">
    <property type="entry name" value="F-box_dom"/>
</dbReference>
<reference evidence="3" key="1">
    <citation type="journal article" date="2020" name="Plant J.">
        <title>Transposons played a major role in the diversification between the closely related almond and peach genomes: results from the almond genome sequence.</title>
        <authorList>
            <person name="Alioto T."/>
            <person name="Alexiou K.G."/>
            <person name="Bardil A."/>
            <person name="Barteri F."/>
            <person name="Castanera R."/>
            <person name="Cruz F."/>
            <person name="Dhingra A."/>
            <person name="Duval H."/>
            <person name="Fernandez I Marti A."/>
            <person name="Frias L."/>
            <person name="Galan B."/>
            <person name="Garcia J.L."/>
            <person name="Howad W."/>
            <person name="Gomez-Garrido J."/>
            <person name="Gut M."/>
            <person name="Julca I."/>
            <person name="Morata J."/>
            <person name="Puigdomenech P."/>
            <person name="Ribeca P."/>
            <person name="Rubio Cabetas M.J."/>
            <person name="Vlasova A."/>
            <person name="Wirthensohn M."/>
            <person name="Garcia-Mas J."/>
            <person name="Gabaldon T."/>
            <person name="Casacuberta J.M."/>
            <person name="Arus P."/>
        </authorList>
    </citation>
    <scope>NUCLEOTIDE SEQUENCE [LARGE SCALE GENOMIC DNA]</scope>
    <source>
        <strain evidence="3">cv. Texas</strain>
    </source>
</reference>